<dbReference type="RefSeq" id="WP_179285895.1">
    <property type="nucleotide sequence ID" value="NZ_JAPCHZ010000001.1"/>
</dbReference>
<organism evidence="1 2">
    <name type="scientific">Kaistella yananensis</name>
    <dbReference type="NCBI Taxonomy" id="2989820"/>
    <lineage>
        <taxon>Bacteria</taxon>
        <taxon>Pseudomonadati</taxon>
        <taxon>Bacteroidota</taxon>
        <taxon>Flavobacteriia</taxon>
        <taxon>Flavobacteriales</taxon>
        <taxon>Weeksellaceae</taxon>
        <taxon>Chryseobacterium group</taxon>
        <taxon>Kaistella</taxon>
    </lineage>
</organism>
<protein>
    <submittedName>
        <fullName evidence="1">Uncharacterized protein</fullName>
    </submittedName>
</protein>
<name>A0ABT3JJ53_9FLAO</name>
<dbReference type="Proteomes" id="UP001209107">
    <property type="component" value="Unassembled WGS sequence"/>
</dbReference>
<evidence type="ECO:0000313" key="2">
    <source>
        <dbReference type="Proteomes" id="UP001209107"/>
    </source>
</evidence>
<accession>A0ABT3JJ53</accession>
<reference evidence="1 2" key="1">
    <citation type="submission" date="2022-10" db="EMBL/GenBank/DDBJ databases">
        <title>Kaistella sp. BT-6-1-3.</title>
        <authorList>
            <person name="Ai J."/>
            <person name="Deng Z."/>
        </authorList>
    </citation>
    <scope>NUCLEOTIDE SEQUENCE [LARGE SCALE GENOMIC DNA]</scope>
    <source>
        <strain evidence="1 2">BT6-1-3</strain>
    </source>
</reference>
<comment type="caution">
    <text evidence="1">The sequence shown here is derived from an EMBL/GenBank/DDBJ whole genome shotgun (WGS) entry which is preliminary data.</text>
</comment>
<dbReference type="EMBL" id="JAPCHZ010000001">
    <property type="protein sequence ID" value="MCW4450689.1"/>
    <property type="molecule type" value="Genomic_DNA"/>
</dbReference>
<keyword evidence="2" id="KW-1185">Reference proteome</keyword>
<sequence>MSKTQNNDEVFREKLDQLNDFEFNDKVAGVFDDMVRYMKKSKKWTD</sequence>
<proteinExistence type="predicted"/>
<evidence type="ECO:0000313" key="1">
    <source>
        <dbReference type="EMBL" id="MCW4450689.1"/>
    </source>
</evidence>
<gene>
    <name evidence="1" type="ORF">OK344_00505</name>
</gene>